<reference evidence="2" key="1">
    <citation type="submission" date="2020-04" db="EMBL/GenBank/DDBJ databases">
        <title>Deep metagenomics examines the oral microbiome during advanced dental caries in children, revealing novel taxa and co-occurrences with host molecules.</title>
        <authorList>
            <person name="Baker J.L."/>
            <person name="Morton J.T."/>
            <person name="Dinis M."/>
            <person name="Alvarez R."/>
            <person name="Tran N.C."/>
            <person name="Knight R."/>
            <person name="Edlund A."/>
        </authorList>
    </citation>
    <scope>NUCLEOTIDE SEQUENCE</scope>
    <source>
        <strain evidence="2">JCVI_34_bin.1</strain>
    </source>
</reference>
<evidence type="ECO:0000256" key="1">
    <source>
        <dbReference type="SAM" id="MobiDB-lite"/>
    </source>
</evidence>
<evidence type="ECO:0000313" key="2">
    <source>
        <dbReference type="EMBL" id="MBF0970044.1"/>
    </source>
</evidence>
<dbReference type="AlphaFoldDB" id="A0A929RWW7"/>
<dbReference type="EMBL" id="JABZGR010000006">
    <property type="protein sequence ID" value="MBF0970044.1"/>
    <property type="molecule type" value="Genomic_DNA"/>
</dbReference>
<dbReference type="RefSeq" id="WP_278575295.1">
    <property type="nucleotide sequence ID" value="NZ_CAJPOW010000007.1"/>
</dbReference>
<sequence>MKKNNEEESNFFLVFFISTRKVNAKSTREALSATGLQHRSEKNDAEAAIDDTK</sequence>
<proteinExistence type="predicted"/>
<feature type="region of interest" description="Disordered" evidence="1">
    <location>
        <begin position="32"/>
        <end position="53"/>
    </location>
</feature>
<evidence type="ECO:0000313" key="3">
    <source>
        <dbReference type="Proteomes" id="UP000704068"/>
    </source>
</evidence>
<feature type="compositionally biased region" description="Basic and acidic residues" evidence="1">
    <location>
        <begin position="38"/>
        <end position="53"/>
    </location>
</feature>
<protein>
    <submittedName>
        <fullName evidence="2">Uncharacterized protein</fullName>
    </submittedName>
</protein>
<name>A0A929RWW7_9BACT</name>
<accession>A0A929RWW7</accession>
<gene>
    <name evidence="2" type="ORF">HXK21_03235</name>
</gene>
<comment type="caution">
    <text evidence="2">The sequence shown here is derived from an EMBL/GenBank/DDBJ whole genome shotgun (WGS) entry which is preliminary data.</text>
</comment>
<organism evidence="2 3">
    <name type="scientific">Alloprevotella tannerae</name>
    <dbReference type="NCBI Taxonomy" id="76122"/>
    <lineage>
        <taxon>Bacteria</taxon>
        <taxon>Pseudomonadati</taxon>
        <taxon>Bacteroidota</taxon>
        <taxon>Bacteroidia</taxon>
        <taxon>Bacteroidales</taxon>
        <taxon>Prevotellaceae</taxon>
        <taxon>Alloprevotella</taxon>
    </lineage>
</organism>
<dbReference type="Proteomes" id="UP000704068">
    <property type="component" value="Unassembled WGS sequence"/>
</dbReference>